<protein>
    <submittedName>
        <fullName evidence="1">Uncharacterized protein</fullName>
    </submittedName>
</protein>
<evidence type="ECO:0000313" key="2">
    <source>
        <dbReference type="Proteomes" id="UP000276133"/>
    </source>
</evidence>
<evidence type="ECO:0000313" key="1">
    <source>
        <dbReference type="EMBL" id="RNA08144.1"/>
    </source>
</evidence>
<keyword evidence="2" id="KW-1185">Reference proteome</keyword>
<comment type="caution">
    <text evidence="1">The sequence shown here is derived from an EMBL/GenBank/DDBJ whole genome shotgun (WGS) entry which is preliminary data.</text>
</comment>
<organism evidence="1 2">
    <name type="scientific">Brachionus plicatilis</name>
    <name type="common">Marine rotifer</name>
    <name type="synonym">Brachionus muelleri</name>
    <dbReference type="NCBI Taxonomy" id="10195"/>
    <lineage>
        <taxon>Eukaryota</taxon>
        <taxon>Metazoa</taxon>
        <taxon>Spiralia</taxon>
        <taxon>Gnathifera</taxon>
        <taxon>Rotifera</taxon>
        <taxon>Eurotatoria</taxon>
        <taxon>Monogononta</taxon>
        <taxon>Pseudotrocha</taxon>
        <taxon>Ploima</taxon>
        <taxon>Brachionidae</taxon>
        <taxon>Brachionus</taxon>
    </lineage>
</organism>
<accession>A0A3M7QAG0</accession>
<reference evidence="1 2" key="1">
    <citation type="journal article" date="2018" name="Sci. Rep.">
        <title>Genomic signatures of local adaptation to the degree of environmental predictability in rotifers.</title>
        <authorList>
            <person name="Franch-Gras L."/>
            <person name="Hahn C."/>
            <person name="Garcia-Roger E.M."/>
            <person name="Carmona M.J."/>
            <person name="Serra M."/>
            <person name="Gomez A."/>
        </authorList>
    </citation>
    <scope>NUCLEOTIDE SEQUENCE [LARGE SCALE GENOMIC DNA]</scope>
    <source>
        <strain evidence="1">HYR1</strain>
    </source>
</reference>
<dbReference type="EMBL" id="REGN01006841">
    <property type="protein sequence ID" value="RNA08144.1"/>
    <property type="molecule type" value="Genomic_DNA"/>
</dbReference>
<name>A0A3M7QAG0_BRAPC</name>
<dbReference type="AlphaFoldDB" id="A0A3M7QAG0"/>
<dbReference type="Proteomes" id="UP000276133">
    <property type="component" value="Unassembled WGS sequence"/>
</dbReference>
<sequence length="65" mass="7651">MKIIYLINEILLVSEQKNLINIYLIAISSKIISFNISLTSGGIKKLIEKIRFKNFWINYFFLVNL</sequence>
<proteinExistence type="predicted"/>
<gene>
    <name evidence="1" type="ORF">BpHYR1_044427</name>
</gene>